<gene>
    <name evidence="8" type="ORF">HBA18_07275</name>
</gene>
<evidence type="ECO:0000256" key="5">
    <source>
        <dbReference type="SAM" id="SignalP"/>
    </source>
</evidence>
<feature type="chain" id="PRO_5046719389" evidence="5">
    <location>
        <begin position="21"/>
        <end position="682"/>
    </location>
</feature>
<accession>A0ABX6K3R6</accession>
<dbReference type="PRINTS" id="PR00862">
    <property type="entry name" value="PROLIGOPTASE"/>
</dbReference>
<dbReference type="Pfam" id="PF02897">
    <property type="entry name" value="Peptidase_S9_N"/>
    <property type="match status" value="1"/>
</dbReference>
<dbReference type="PANTHER" id="PTHR11757">
    <property type="entry name" value="PROTEASE FAMILY S9A OLIGOPEPTIDASE"/>
    <property type="match status" value="1"/>
</dbReference>
<feature type="signal peptide" evidence="5">
    <location>
        <begin position="1"/>
        <end position="20"/>
    </location>
</feature>
<keyword evidence="4" id="KW-0720">Serine protease</keyword>
<keyword evidence="3" id="KW-0378">Hydrolase</keyword>
<evidence type="ECO:0000256" key="1">
    <source>
        <dbReference type="ARBA" id="ARBA00005228"/>
    </source>
</evidence>
<evidence type="ECO:0000313" key="8">
    <source>
        <dbReference type="EMBL" id="QIR06193.1"/>
    </source>
</evidence>
<evidence type="ECO:0000256" key="2">
    <source>
        <dbReference type="ARBA" id="ARBA00022670"/>
    </source>
</evidence>
<keyword evidence="9" id="KW-1185">Reference proteome</keyword>
<reference evidence="8 9" key="1">
    <citation type="submission" date="2020-03" db="EMBL/GenBank/DDBJ databases">
        <title>Genome mining reveals the biosynthetic pathways of PHA and ectoines of the halophilic strain Salinivibrio costicola M318 isolated from fermented shrimp paste.</title>
        <authorList>
            <person name="Doan T.V."/>
            <person name="Tran L.T."/>
            <person name="Trieu T.A."/>
            <person name="Nguyen Q.V."/>
            <person name="Quach T.N."/>
            <person name="Phi T.Q."/>
            <person name="Kumar S."/>
        </authorList>
    </citation>
    <scope>NUCLEOTIDE SEQUENCE [LARGE SCALE GENOMIC DNA]</scope>
    <source>
        <strain evidence="8 9">M318</strain>
    </source>
</reference>
<dbReference type="Pfam" id="PF00326">
    <property type="entry name" value="Peptidase_S9"/>
    <property type="match status" value="1"/>
</dbReference>
<proteinExistence type="inferred from homology"/>
<organism evidence="8 9">
    <name type="scientific">Salinivibrio costicola</name>
    <name type="common">Vibrio costicola</name>
    <dbReference type="NCBI Taxonomy" id="51367"/>
    <lineage>
        <taxon>Bacteria</taxon>
        <taxon>Pseudomonadati</taxon>
        <taxon>Pseudomonadota</taxon>
        <taxon>Gammaproteobacteria</taxon>
        <taxon>Vibrionales</taxon>
        <taxon>Vibrionaceae</taxon>
        <taxon>Salinivibrio</taxon>
    </lineage>
</organism>
<dbReference type="SUPFAM" id="SSF53474">
    <property type="entry name" value="alpha/beta-Hydrolases"/>
    <property type="match status" value="1"/>
</dbReference>
<dbReference type="Proteomes" id="UP000501408">
    <property type="component" value="Chromosome 1"/>
</dbReference>
<dbReference type="Gene3D" id="2.130.10.120">
    <property type="entry name" value="Prolyl oligopeptidase, N-terminal domain"/>
    <property type="match status" value="1"/>
</dbReference>
<evidence type="ECO:0000313" key="9">
    <source>
        <dbReference type="Proteomes" id="UP000501408"/>
    </source>
</evidence>
<protein>
    <submittedName>
        <fullName evidence="8">S9 family peptidase</fullName>
    </submittedName>
</protein>
<dbReference type="Gene3D" id="3.40.50.1820">
    <property type="entry name" value="alpha/beta hydrolase"/>
    <property type="match status" value="1"/>
</dbReference>
<dbReference type="InterPro" id="IPR051543">
    <property type="entry name" value="Serine_Peptidase_S9A"/>
</dbReference>
<dbReference type="PANTHER" id="PTHR11757:SF19">
    <property type="entry name" value="PROLYL ENDOPEPTIDASE-LIKE"/>
    <property type="match status" value="1"/>
</dbReference>
<dbReference type="SUPFAM" id="SSF50993">
    <property type="entry name" value="Peptidase/esterase 'gauge' domain"/>
    <property type="match status" value="1"/>
</dbReference>
<name>A0ABX6K3R6_SALCS</name>
<comment type="similarity">
    <text evidence="1">Belongs to the peptidase S9A family.</text>
</comment>
<sequence>MKLVNALLIGLMFVSPLSHSDDETNTLSSFSWLQNVTQQQDKIRAYLERQNQHAQQSLTASQSIRDELLSEWARTPQTGSEPWLARDGREFLQTRVNGERVLRVRKAVSEQEAVREKEAGSEKASTLLNIEARAAEHAYYQLGSWSLSPNGQWLAIAEDIHGEEDYRIVLINRQSGQADIIATGADASVIWSPNNQQLYYVGKEAKTARPSQLFRHEIGTTGGDSLVYQEVNPAWLLSVYRASHTDTAIVQVNNESSTEQRLLRLNEGSLSAPLKVRQPDVEYYLDKTDDALWMLSNHQGTKQFYRAAVATPNDWHVVYAAEPGAELNTFYLFEDGIVLTQQYEAEQWFILLNADGERVVKQPLAAQGQVAWFARGGDYASNQLFIRSMSLVQPPRWEALDLKSGTRREVSADHYPDFDASRYHSERLYVGPHRIPVTLAYRKDALTPSSPVVLYGYGAYGFTMKPYFMPQTVSLMDRGVIYAIAHVRGGGYYGATWHQAGSGMNKKHGIQDFIDVAKAMGRYQDGQRAVAAVGSSAGGTLVAAALNQAPATFAAASLNVPFVDVLGSMSNPALPLTAQQYQEWGNPAQSDQREVMQGYDPLRNIQQKPYPPMLVRVGWDDQRVPFWEGAQYLSHLAATSTRSGPYLLLTDFSRGHQADARHGLTQQATDYAFLLHQLKRVN</sequence>
<dbReference type="InterPro" id="IPR023302">
    <property type="entry name" value="Pept_S9A_N"/>
</dbReference>
<evidence type="ECO:0000259" key="6">
    <source>
        <dbReference type="Pfam" id="PF00326"/>
    </source>
</evidence>
<dbReference type="InterPro" id="IPR029058">
    <property type="entry name" value="AB_hydrolase_fold"/>
</dbReference>
<dbReference type="InterPro" id="IPR001375">
    <property type="entry name" value="Peptidase_S9_cat"/>
</dbReference>
<feature type="domain" description="Peptidase S9 prolyl oligopeptidase catalytic" evidence="6">
    <location>
        <begin position="468"/>
        <end position="679"/>
    </location>
</feature>
<feature type="domain" description="Peptidase S9A N-terminal" evidence="7">
    <location>
        <begin position="30"/>
        <end position="409"/>
    </location>
</feature>
<keyword evidence="2" id="KW-0645">Protease</keyword>
<evidence type="ECO:0000256" key="4">
    <source>
        <dbReference type="ARBA" id="ARBA00022825"/>
    </source>
</evidence>
<dbReference type="InterPro" id="IPR002470">
    <property type="entry name" value="Peptidase_S9A"/>
</dbReference>
<dbReference type="EMBL" id="CP050266">
    <property type="protein sequence ID" value="QIR06193.1"/>
    <property type="molecule type" value="Genomic_DNA"/>
</dbReference>
<evidence type="ECO:0000259" key="7">
    <source>
        <dbReference type="Pfam" id="PF02897"/>
    </source>
</evidence>
<keyword evidence="5" id="KW-0732">Signal</keyword>
<dbReference type="RefSeq" id="WP_167314427.1">
    <property type="nucleotide sequence ID" value="NZ_CP050266.1"/>
</dbReference>
<evidence type="ECO:0000256" key="3">
    <source>
        <dbReference type="ARBA" id="ARBA00022801"/>
    </source>
</evidence>